<dbReference type="InterPro" id="IPR036259">
    <property type="entry name" value="MFS_trans_sf"/>
</dbReference>
<keyword evidence="3" id="KW-1133">Transmembrane helix</keyword>
<dbReference type="SMART" id="SM00595">
    <property type="entry name" value="MADF"/>
    <property type="match status" value="1"/>
</dbReference>
<dbReference type="PANTHER" id="PTHR11388">
    <property type="entry name" value="ORGANIC ANION TRANSPORTER"/>
    <property type="match status" value="1"/>
</dbReference>
<dbReference type="EMBL" id="SRLO01000371">
    <property type="protein sequence ID" value="TNN58763.1"/>
    <property type="molecule type" value="Genomic_DNA"/>
</dbReference>
<keyword evidence="3" id="KW-0472">Membrane</keyword>
<evidence type="ECO:0000313" key="6">
    <source>
        <dbReference type="Proteomes" id="UP000314294"/>
    </source>
</evidence>
<dbReference type="PROSITE" id="PS51029">
    <property type="entry name" value="MADF"/>
    <property type="match status" value="1"/>
</dbReference>
<evidence type="ECO:0000313" key="5">
    <source>
        <dbReference type="EMBL" id="TNN58763.1"/>
    </source>
</evidence>
<feature type="transmembrane region" description="Helical" evidence="3">
    <location>
        <begin position="216"/>
        <end position="238"/>
    </location>
</feature>
<proteinExistence type="predicted"/>
<keyword evidence="3" id="KW-0812">Transmembrane</keyword>
<accession>A0A4Z2H111</accession>
<keyword evidence="6" id="KW-1185">Reference proteome</keyword>
<evidence type="ECO:0000259" key="4">
    <source>
        <dbReference type="PROSITE" id="PS51029"/>
    </source>
</evidence>
<feature type="transmembrane region" description="Helical" evidence="3">
    <location>
        <begin position="68"/>
        <end position="96"/>
    </location>
</feature>
<dbReference type="PANTHER" id="PTHR11388:SF86">
    <property type="entry name" value="SOLUTE CARRIER ORGANIC ANION TRANSPORTER FAMILY MEMBER 3A1"/>
    <property type="match status" value="1"/>
</dbReference>
<name>A0A4Z2H111_9TELE</name>
<keyword evidence="2" id="KW-1015">Disulfide bond</keyword>
<dbReference type="GO" id="GO:0043252">
    <property type="term" value="P:sodium-independent organic anion transport"/>
    <property type="evidence" value="ECO:0007669"/>
    <property type="project" value="TreeGrafter"/>
</dbReference>
<dbReference type="GO" id="GO:0015347">
    <property type="term" value="F:sodium-independent organic anion transmembrane transporter activity"/>
    <property type="evidence" value="ECO:0007669"/>
    <property type="project" value="TreeGrafter"/>
</dbReference>
<feature type="domain" description="MADF" evidence="4">
    <location>
        <begin position="7"/>
        <end position="100"/>
    </location>
</feature>
<evidence type="ECO:0000256" key="3">
    <source>
        <dbReference type="SAM" id="Phobius"/>
    </source>
</evidence>
<dbReference type="SUPFAM" id="SSF103473">
    <property type="entry name" value="MFS general substrate transporter"/>
    <property type="match status" value="1"/>
</dbReference>
<gene>
    <name evidence="5" type="primary">Slco3a1_3</name>
    <name evidence="5" type="ORF">EYF80_031008</name>
</gene>
<dbReference type="OrthoDB" id="5062115at2759"/>
<reference evidence="5 6" key="1">
    <citation type="submission" date="2019-03" db="EMBL/GenBank/DDBJ databases">
        <title>First draft genome of Liparis tanakae, snailfish: a comprehensive survey of snailfish specific genes.</title>
        <authorList>
            <person name="Kim W."/>
            <person name="Song I."/>
            <person name="Jeong J.-H."/>
            <person name="Kim D."/>
            <person name="Kim S."/>
            <person name="Ryu S."/>
            <person name="Song J.Y."/>
            <person name="Lee S.K."/>
        </authorList>
    </citation>
    <scope>NUCLEOTIDE SEQUENCE [LARGE SCALE GENOMIC DNA]</scope>
    <source>
        <tissue evidence="5">Muscle</tissue>
    </source>
</reference>
<dbReference type="GO" id="GO:0015732">
    <property type="term" value="P:prostaglandin transport"/>
    <property type="evidence" value="ECO:0007669"/>
    <property type="project" value="TreeGrafter"/>
</dbReference>
<organism evidence="5 6">
    <name type="scientific">Liparis tanakae</name>
    <name type="common">Tanaka's snailfish</name>
    <dbReference type="NCBI Taxonomy" id="230148"/>
    <lineage>
        <taxon>Eukaryota</taxon>
        <taxon>Metazoa</taxon>
        <taxon>Chordata</taxon>
        <taxon>Craniata</taxon>
        <taxon>Vertebrata</taxon>
        <taxon>Euteleostomi</taxon>
        <taxon>Actinopterygii</taxon>
        <taxon>Neopterygii</taxon>
        <taxon>Teleostei</taxon>
        <taxon>Neoteleostei</taxon>
        <taxon>Acanthomorphata</taxon>
        <taxon>Eupercaria</taxon>
        <taxon>Perciformes</taxon>
        <taxon>Cottioidei</taxon>
        <taxon>Cottales</taxon>
        <taxon>Liparidae</taxon>
        <taxon>Liparis</taxon>
    </lineage>
</organism>
<dbReference type="InterPro" id="IPR004156">
    <property type="entry name" value="OATP"/>
</dbReference>
<feature type="transmembrane region" description="Helical" evidence="3">
    <location>
        <begin position="127"/>
        <end position="149"/>
    </location>
</feature>
<comment type="subcellular location">
    <subcellularLocation>
        <location evidence="1">Membrane</location>
        <topology evidence="1">Multi-pass membrane protein</topology>
    </subcellularLocation>
</comment>
<evidence type="ECO:0000256" key="1">
    <source>
        <dbReference type="ARBA" id="ARBA00004141"/>
    </source>
</evidence>
<dbReference type="AlphaFoldDB" id="A0A4Z2H111"/>
<evidence type="ECO:0000256" key="2">
    <source>
        <dbReference type="ARBA" id="ARBA00023157"/>
    </source>
</evidence>
<dbReference type="Pfam" id="PF10545">
    <property type="entry name" value="MADF_DNA_bdg"/>
    <property type="match status" value="1"/>
</dbReference>
<protein>
    <submittedName>
        <fullName evidence="5">Solute carrier organic anion transporter family member 3A1</fullName>
    </submittedName>
</protein>
<sequence length="272" mass="30295">MNAIEELLSEEVRRYEHLYNPSMAGYKDAQMASNSWREISSNVVLAVDLCLKMWRKLRDKYVREKKAILLPFCIAFLVGRILFSTLVFGPACGFILGSVCTKVYVDAVFIDTSKLDITPDDPRWIGAWWAGFLLCGALLFVSSLFMFGFPQALDEQDMDGGGESEQAMLPSSLTLEYQGSKPNGAFHGFDMNSGLSVCEHLRVIPRVTRHLLSNPVFSCITLAACMEIAVVAGFAAFLGKYLEQQFNLTTSSANQLLGERIVILTEWNPSSF</sequence>
<dbReference type="Pfam" id="PF03137">
    <property type="entry name" value="OATP"/>
    <property type="match status" value="1"/>
</dbReference>
<dbReference type="Proteomes" id="UP000314294">
    <property type="component" value="Unassembled WGS sequence"/>
</dbReference>
<dbReference type="InterPro" id="IPR006578">
    <property type="entry name" value="MADF-dom"/>
</dbReference>
<dbReference type="GO" id="GO:0016323">
    <property type="term" value="C:basolateral plasma membrane"/>
    <property type="evidence" value="ECO:0007669"/>
    <property type="project" value="TreeGrafter"/>
</dbReference>
<comment type="caution">
    <text evidence="5">The sequence shown here is derived from an EMBL/GenBank/DDBJ whole genome shotgun (WGS) entry which is preliminary data.</text>
</comment>